<dbReference type="InterPro" id="IPR037218">
    <property type="entry name" value="PTPA_sf"/>
</dbReference>
<keyword evidence="4 8" id="KW-0963">Cytoplasm</keyword>
<dbReference type="GO" id="GO:0003755">
    <property type="term" value="F:peptidyl-prolyl cis-trans isomerase activity"/>
    <property type="evidence" value="ECO:0007669"/>
    <property type="project" value="UniProtKB-KW"/>
</dbReference>
<evidence type="ECO:0000256" key="1">
    <source>
        <dbReference type="ARBA" id="ARBA00000971"/>
    </source>
</evidence>
<evidence type="ECO:0000256" key="8">
    <source>
        <dbReference type="RuleBase" id="RU361210"/>
    </source>
</evidence>
<evidence type="ECO:0000313" key="10">
    <source>
        <dbReference type="EMBL" id="OXG24070.1"/>
    </source>
</evidence>
<comment type="function">
    <text evidence="7">PPIases accelerate the folding of proteins. It catalyzes the cis-trans isomerization of proline imidic peptide bonds in oligopeptides. Acts as a regulatory subunit for PP2A-like phosphatases modulating their activity or substrate specificity, probably by inducing a conformational change in the catalytic subunit, a direct target of the PPIase. Can reactivate inactive phosphatase PP2A-phosphatase methylesterase complexes (PP2Ai) in presence of ATP and Mg(2+) by dissociating the inactive form from the complex.</text>
</comment>
<evidence type="ECO:0000256" key="4">
    <source>
        <dbReference type="ARBA" id="ARBA00022490"/>
    </source>
</evidence>
<comment type="subcellular location">
    <subcellularLocation>
        <location evidence="2 8">Cytoplasm</location>
    </subcellularLocation>
</comment>
<dbReference type="GO" id="GO:0000159">
    <property type="term" value="C:protein phosphatase type 2A complex"/>
    <property type="evidence" value="ECO:0007669"/>
    <property type="project" value="TreeGrafter"/>
</dbReference>
<reference evidence="10 11" key="1">
    <citation type="submission" date="2017-06" db="EMBL/GenBank/DDBJ databases">
        <title>Global population genomics of the pathogenic fungus Cryptococcus neoformans var. grubii.</title>
        <authorList>
            <person name="Cuomo C."/>
            <person name="Litvintseva A."/>
            <person name="Chen Y."/>
            <person name="Young S."/>
            <person name="Zeng Q."/>
            <person name="Chapman S."/>
            <person name="Gujja S."/>
            <person name="Saif S."/>
            <person name="Birren B."/>
        </authorList>
    </citation>
    <scope>NUCLEOTIDE SEQUENCE [LARGE SCALE GENOMIC DNA]</scope>
    <source>
        <strain evidence="10 11">Tu259-1</strain>
    </source>
</reference>
<dbReference type="GO" id="GO:0005737">
    <property type="term" value="C:cytoplasm"/>
    <property type="evidence" value="ECO:0007669"/>
    <property type="project" value="UniProtKB-SubCell"/>
</dbReference>
<evidence type="ECO:0000256" key="5">
    <source>
        <dbReference type="ARBA" id="ARBA00023110"/>
    </source>
</evidence>
<dbReference type="InterPro" id="IPR043170">
    <property type="entry name" value="PTPA_C_lid"/>
</dbReference>
<dbReference type="Gene3D" id="1.20.120.1150">
    <property type="match status" value="1"/>
</dbReference>
<feature type="region of interest" description="Disordered" evidence="9">
    <location>
        <begin position="385"/>
        <end position="407"/>
    </location>
</feature>
<name>A0A854QGL9_CRYNE</name>
<dbReference type="Proteomes" id="UP000199727">
    <property type="component" value="Unassembled WGS sequence"/>
</dbReference>
<dbReference type="GO" id="GO:0008160">
    <property type="term" value="F:protein tyrosine phosphatase activator activity"/>
    <property type="evidence" value="ECO:0007669"/>
    <property type="project" value="TreeGrafter"/>
</dbReference>
<dbReference type="EC" id="5.2.1.8" evidence="8"/>
<dbReference type="AlphaFoldDB" id="A0A854QGL9"/>
<evidence type="ECO:0000256" key="3">
    <source>
        <dbReference type="ARBA" id="ARBA00011019"/>
    </source>
</evidence>
<comment type="similarity">
    <text evidence="3 8">Belongs to the PTPA-type PPIase family.</text>
</comment>
<keyword evidence="6 8" id="KW-0413">Isomerase</keyword>
<organism evidence="10 11">
    <name type="scientific">Cryptococcus neoformans Tu259-1</name>
    <dbReference type="NCBI Taxonomy" id="1230072"/>
    <lineage>
        <taxon>Eukaryota</taxon>
        <taxon>Fungi</taxon>
        <taxon>Dikarya</taxon>
        <taxon>Basidiomycota</taxon>
        <taxon>Agaricomycotina</taxon>
        <taxon>Tremellomycetes</taxon>
        <taxon>Tremellales</taxon>
        <taxon>Cryptococcaceae</taxon>
        <taxon>Cryptococcus</taxon>
        <taxon>Cryptococcus neoformans species complex</taxon>
    </lineage>
</organism>
<evidence type="ECO:0000256" key="2">
    <source>
        <dbReference type="ARBA" id="ARBA00004496"/>
    </source>
</evidence>
<dbReference type="PANTHER" id="PTHR10012:SF5">
    <property type="entry name" value="SERINE_THREONINE-PROTEIN PHOSPHATASE 2A ACTIVATOR 2"/>
    <property type="match status" value="1"/>
</dbReference>
<gene>
    <name evidence="10" type="ORF">C361_02619</name>
</gene>
<evidence type="ECO:0000256" key="6">
    <source>
        <dbReference type="ARBA" id="ARBA00023235"/>
    </source>
</evidence>
<evidence type="ECO:0000256" key="9">
    <source>
        <dbReference type="SAM" id="MobiDB-lite"/>
    </source>
</evidence>
<dbReference type="GO" id="GO:0007052">
    <property type="term" value="P:mitotic spindle organization"/>
    <property type="evidence" value="ECO:0007669"/>
    <property type="project" value="TreeGrafter"/>
</dbReference>
<comment type="catalytic activity">
    <reaction evidence="1 8">
        <text>[protein]-peptidylproline (omega=180) = [protein]-peptidylproline (omega=0)</text>
        <dbReference type="Rhea" id="RHEA:16237"/>
        <dbReference type="Rhea" id="RHEA-COMP:10747"/>
        <dbReference type="Rhea" id="RHEA-COMP:10748"/>
        <dbReference type="ChEBI" id="CHEBI:83833"/>
        <dbReference type="ChEBI" id="CHEBI:83834"/>
        <dbReference type="EC" id="5.2.1.8"/>
    </reaction>
</comment>
<keyword evidence="5 8" id="KW-0697">Rotamase</keyword>
<dbReference type="GO" id="GO:0005634">
    <property type="term" value="C:nucleus"/>
    <property type="evidence" value="ECO:0007669"/>
    <property type="project" value="TreeGrafter"/>
</dbReference>
<accession>A0A854QGL9</accession>
<dbReference type="FunFam" id="1.20.120.1150:FF:000002">
    <property type="entry name" value="Serine/threonine-protein phosphatase 2A activator"/>
    <property type="match status" value="1"/>
</dbReference>
<proteinExistence type="inferred from homology"/>
<dbReference type="InterPro" id="IPR004327">
    <property type="entry name" value="Phstyr_phstse_ac"/>
</dbReference>
<dbReference type="PIRSF" id="PIRSF016325">
    <property type="entry name" value="Phstyr_phstse_ac"/>
    <property type="match status" value="1"/>
</dbReference>
<feature type="region of interest" description="Disordered" evidence="9">
    <location>
        <begin position="311"/>
        <end position="335"/>
    </location>
</feature>
<comment type="caution">
    <text evidence="10">The sequence shown here is derived from an EMBL/GenBank/DDBJ whole genome shotgun (WGS) entry which is preliminary data.</text>
</comment>
<dbReference type="Pfam" id="PF03095">
    <property type="entry name" value="PTPA"/>
    <property type="match status" value="1"/>
</dbReference>
<protein>
    <recommendedName>
        <fullName evidence="8">Serine/threonine-protein phosphatase 2A activator</fullName>
        <ecNumber evidence="8">5.2.1.8</ecNumber>
    </recommendedName>
    <alternativeName>
        <fullName evidence="8">Phosphotyrosyl phosphatase activator</fullName>
    </alternativeName>
</protein>
<sequence length="407" mass="45970">MSTPKPSPSASYTIPTKHILSKAHLAAFQRSKTHSEIFGFIEELNEDIVGKKLTEAGQGSERTRPLISILNSVREIAESTPPVDNKQSRFGNPAFKTFYDKVGDASLDLHTRIPGLPKEAIQDVEVYFKESWGNKQRVDYGSGMELNFLSWLLCLAKLGVVTKEDYPFLVLGVFWRYIEVMRYLQSTYWLEPAGSHGVWGLDDYHFLPFLWGSGQLRNHKYLRPKAIHDPEILGEFSKDYMYLSCIEFINSIKTASLRWHSPMLDDISAVKTWEKVNQGMKKMFVAEVLGKLPVMQHALFGSLLPFPTPEEDPELKKALEEEEEGQPATDMHGHIHDPSEKGWSMDCCGIPGMFFLFFNLIIINVNPLRRLTIIPVPSAFAAAQDANSQKGVPTLGNRPGIKPIPFD</sequence>
<dbReference type="OrthoDB" id="16120at2759"/>
<evidence type="ECO:0000256" key="7">
    <source>
        <dbReference type="ARBA" id="ARBA00025287"/>
    </source>
</evidence>
<dbReference type="EMBL" id="AMKT01000034">
    <property type="protein sequence ID" value="OXG24070.1"/>
    <property type="molecule type" value="Genomic_DNA"/>
</dbReference>
<dbReference type="PANTHER" id="PTHR10012">
    <property type="entry name" value="SERINE/THREONINE-PROTEIN PHOSPHATASE 2A REGULATORY SUBUNIT B"/>
    <property type="match status" value="1"/>
</dbReference>
<evidence type="ECO:0000313" key="11">
    <source>
        <dbReference type="Proteomes" id="UP000199727"/>
    </source>
</evidence>
<dbReference type="CDD" id="cd04087">
    <property type="entry name" value="PTPA"/>
    <property type="match status" value="1"/>
</dbReference>
<dbReference type="SUPFAM" id="SSF140984">
    <property type="entry name" value="PTPA-like"/>
    <property type="match status" value="1"/>
</dbReference>